<reference evidence="2" key="1">
    <citation type="journal article" date="2019" name="Int. J. Syst. Evol. Microbiol.">
        <title>The Global Catalogue of Microorganisms (GCM) 10K type strain sequencing project: providing services to taxonomists for standard genome sequencing and annotation.</title>
        <authorList>
            <consortium name="The Broad Institute Genomics Platform"/>
            <consortium name="The Broad Institute Genome Sequencing Center for Infectious Disease"/>
            <person name="Wu L."/>
            <person name="Ma J."/>
        </authorList>
    </citation>
    <scope>NUCLEOTIDE SEQUENCE [LARGE SCALE GENOMIC DNA]</scope>
    <source>
        <strain evidence="2">CGMCC 1.12806</strain>
    </source>
</reference>
<accession>A0ABQ1G1A7</accession>
<protein>
    <submittedName>
        <fullName evidence="1">Uncharacterized protein</fullName>
    </submittedName>
</protein>
<organism evidence="1 2">
    <name type="scientific">Hafnia psychrotolerans</name>
    <dbReference type="NCBI Taxonomy" id="1477018"/>
    <lineage>
        <taxon>Bacteria</taxon>
        <taxon>Pseudomonadati</taxon>
        <taxon>Pseudomonadota</taxon>
        <taxon>Gammaproteobacteria</taxon>
        <taxon>Enterobacterales</taxon>
        <taxon>Hafniaceae</taxon>
        <taxon>Hafnia</taxon>
    </lineage>
</organism>
<name>A0ABQ1G1A7_9GAMM</name>
<dbReference type="RefSeq" id="WP_188470286.1">
    <property type="nucleotide sequence ID" value="NZ_BMFZ01000001.1"/>
</dbReference>
<gene>
    <name evidence="1" type="ORF">GCM10011328_06210</name>
</gene>
<evidence type="ECO:0000313" key="2">
    <source>
        <dbReference type="Proteomes" id="UP000627464"/>
    </source>
</evidence>
<sequence>MANYAMISNGDIKVFNTIVAEPEFIYEGYYFILIDEGVFCQSGMFYNDNDNLFYDDIEFTTINGQPA</sequence>
<proteinExistence type="predicted"/>
<dbReference type="EMBL" id="BMFZ01000001">
    <property type="protein sequence ID" value="GGA34114.1"/>
    <property type="molecule type" value="Genomic_DNA"/>
</dbReference>
<dbReference type="Proteomes" id="UP000627464">
    <property type="component" value="Unassembled WGS sequence"/>
</dbReference>
<evidence type="ECO:0000313" key="1">
    <source>
        <dbReference type="EMBL" id="GGA34114.1"/>
    </source>
</evidence>
<comment type="caution">
    <text evidence="1">The sequence shown here is derived from an EMBL/GenBank/DDBJ whole genome shotgun (WGS) entry which is preliminary data.</text>
</comment>
<keyword evidence="2" id="KW-1185">Reference proteome</keyword>